<dbReference type="Pfam" id="PF12937">
    <property type="entry name" value="F-box-like"/>
    <property type="match status" value="1"/>
</dbReference>
<dbReference type="OrthoDB" id="2745718at2759"/>
<evidence type="ECO:0000313" key="3">
    <source>
        <dbReference type="Proteomes" id="UP000076532"/>
    </source>
</evidence>
<dbReference type="InterPro" id="IPR001810">
    <property type="entry name" value="F-box_dom"/>
</dbReference>
<reference evidence="2 3" key="1">
    <citation type="journal article" date="2016" name="Mol. Biol. Evol.">
        <title>Comparative Genomics of Early-Diverging Mushroom-Forming Fungi Provides Insights into the Origins of Lignocellulose Decay Capabilities.</title>
        <authorList>
            <person name="Nagy L.G."/>
            <person name="Riley R."/>
            <person name="Tritt A."/>
            <person name="Adam C."/>
            <person name="Daum C."/>
            <person name="Floudas D."/>
            <person name="Sun H."/>
            <person name="Yadav J.S."/>
            <person name="Pangilinan J."/>
            <person name="Larsson K.H."/>
            <person name="Matsuura K."/>
            <person name="Barry K."/>
            <person name="Labutti K."/>
            <person name="Kuo R."/>
            <person name="Ohm R.A."/>
            <person name="Bhattacharya S.S."/>
            <person name="Shirouzu T."/>
            <person name="Yoshinaga Y."/>
            <person name="Martin F.M."/>
            <person name="Grigoriev I.V."/>
            <person name="Hibbett D.S."/>
        </authorList>
    </citation>
    <scope>NUCLEOTIDE SEQUENCE [LARGE SCALE GENOMIC DNA]</scope>
    <source>
        <strain evidence="2 3">CBS 109695</strain>
    </source>
</reference>
<evidence type="ECO:0000313" key="2">
    <source>
        <dbReference type="EMBL" id="KZP20791.1"/>
    </source>
</evidence>
<keyword evidence="3" id="KW-1185">Reference proteome</keyword>
<feature type="domain" description="F-box" evidence="1">
    <location>
        <begin position="6"/>
        <end position="52"/>
    </location>
</feature>
<evidence type="ECO:0000259" key="1">
    <source>
        <dbReference type="PROSITE" id="PS50181"/>
    </source>
</evidence>
<protein>
    <recommendedName>
        <fullName evidence="1">F-box domain-containing protein</fullName>
    </recommendedName>
</protein>
<gene>
    <name evidence="2" type="ORF">FIBSPDRAFT_529496</name>
</gene>
<dbReference type="SMART" id="SM00256">
    <property type="entry name" value="FBOX"/>
    <property type="match status" value="1"/>
</dbReference>
<dbReference type="Gene3D" id="1.20.1280.50">
    <property type="match status" value="1"/>
</dbReference>
<organism evidence="2 3">
    <name type="scientific">Athelia psychrophila</name>
    <dbReference type="NCBI Taxonomy" id="1759441"/>
    <lineage>
        <taxon>Eukaryota</taxon>
        <taxon>Fungi</taxon>
        <taxon>Dikarya</taxon>
        <taxon>Basidiomycota</taxon>
        <taxon>Agaricomycotina</taxon>
        <taxon>Agaricomycetes</taxon>
        <taxon>Agaricomycetidae</taxon>
        <taxon>Atheliales</taxon>
        <taxon>Atheliaceae</taxon>
        <taxon>Athelia</taxon>
    </lineage>
</organism>
<accession>A0A166JF29</accession>
<name>A0A166JF29_9AGAM</name>
<dbReference type="InterPro" id="IPR011047">
    <property type="entry name" value="Quinoprotein_ADH-like_sf"/>
</dbReference>
<proteinExistence type="predicted"/>
<dbReference type="SUPFAM" id="SSF50998">
    <property type="entry name" value="Quinoprotein alcohol dehydrogenase-like"/>
    <property type="match status" value="1"/>
</dbReference>
<dbReference type="EMBL" id="KV417552">
    <property type="protein sequence ID" value="KZP20791.1"/>
    <property type="molecule type" value="Genomic_DNA"/>
</dbReference>
<dbReference type="SUPFAM" id="SSF81383">
    <property type="entry name" value="F-box domain"/>
    <property type="match status" value="1"/>
</dbReference>
<sequence length="485" mass="54083">MATCEKAGISVLPNEIVALIFDELDPRSLVICRQVCQFFSKTSRDTRLQYKIELFLAGMQDGPSSDLSSSERLRMLNAHQKAWRGLEWTEKDHLDLRGDTWEFYGGVLGVSEGCSFSFKQMSSKLRGIPGHEWQFESPTPCRDFTMDPNQDLLIILDVSEGPVLRIYSLKSGDPHPLAQSQYIPIQGADSAFEDPNIKVYGRYLGIMRSSLEDAPELRVYNWITGELQMHLPVGRGDMRCFAFMPEDLVMVASCLDQATASLRIFSLKAGVARKPLCTLYLPPCGYKVLLLDLTLSTDPTSESPSGAFSLAPRDTLYTVTFNAWSGPERSRQAMFFVPLSTVLKYTDPASNSFAKKVPWEKWGPSGTHCIKSGRNLADVWVCHTAGMKSVVAKLSAREGKTSSVCVYDFSTKRSYGDDEAVRKLPQPILASAFLFDSRIDTHLPCNLLEADLASFERDKIKAAMMSEDGIVLVSANAVRLFMYSF</sequence>
<dbReference type="AlphaFoldDB" id="A0A166JF29"/>
<dbReference type="STRING" id="436010.A0A166JF29"/>
<dbReference type="InterPro" id="IPR036047">
    <property type="entry name" value="F-box-like_dom_sf"/>
</dbReference>
<dbReference type="PROSITE" id="PS50181">
    <property type="entry name" value="FBOX"/>
    <property type="match status" value="1"/>
</dbReference>
<dbReference type="Proteomes" id="UP000076532">
    <property type="component" value="Unassembled WGS sequence"/>
</dbReference>